<gene>
    <name evidence="2" type="ORF">E5163_10850</name>
</gene>
<evidence type="ECO:0000313" key="3">
    <source>
        <dbReference type="Proteomes" id="UP000308054"/>
    </source>
</evidence>
<keyword evidence="1" id="KW-0732">Signal</keyword>
<protein>
    <recommendedName>
        <fullName evidence="4">DUF306 domain-containing protein</fullName>
    </recommendedName>
</protein>
<dbReference type="PROSITE" id="PS51257">
    <property type="entry name" value="PROKAR_LIPOPROTEIN"/>
    <property type="match status" value="1"/>
</dbReference>
<dbReference type="EMBL" id="SRXW01000003">
    <property type="protein sequence ID" value="TGY88313.1"/>
    <property type="molecule type" value="Genomic_DNA"/>
</dbReference>
<sequence length="124" mass="13722">MRGMRLVLAAATSGLALAACGSPPEPREAPEPLEPVLTWYVEDDALFVRAQSGGCTNESSFEPHVYLTRDWIAEIELERVEDDECEAFMPNGVLLRWTREQLGIPETAVIELENPTRARAPRAG</sequence>
<evidence type="ECO:0008006" key="4">
    <source>
        <dbReference type="Google" id="ProtNLM"/>
    </source>
</evidence>
<proteinExistence type="predicted"/>
<accession>A0A4S2GZ00</accession>
<reference evidence="2 3" key="1">
    <citation type="journal article" date="2017" name="Int. J. Syst. Evol. Microbiol.">
        <title>Marinicauda algicola sp. nov., isolated from a marine red alga Rhodosorus marinus.</title>
        <authorList>
            <person name="Jeong S.E."/>
            <person name="Jeon S.H."/>
            <person name="Chun B.H."/>
            <person name="Kim D.W."/>
            <person name="Jeon C.O."/>
        </authorList>
    </citation>
    <scope>NUCLEOTIDE SEQUENCE [LARGE SCALE GENOMIC DNA]</scope>
    <source>
        <strain evidence="2 3">JCM 31718</strain>
    </source>
</reference>
<evidence type="ECO:0000313" key="2">
    <source>
        <dbReference type="EMBL" id="TGY88313.1"/>
    </source>
</evidence>
<feature type="chain" id="PRO_5020796582" description="DUF306 domain-containing protein" evidence="1">
    <location>
        <begin position="19"/>
        <end position="124"/>
    </location>
</feature>
<dbReference type="Proteomes" id="UP000308054">
    <property type="component" value="Unassembled WGS sequence"/>
</dbReference>
<feature type="signal peptide" evidence="1">
    <location>
        <begin position="1"/>
        <end position="18"/>
    </location>
</feature>
<organism evidence="2 3">
    <name type="scientific">Marinicauda algicola</name>
    <dbReference type="NCBI Taxonomy" id="2029849"/>
    <lineage>
        <taxon>Bacteria</taxon>
        <taxon>Pseudomonadati</taxon>
        <taxon>Pseudomonadota</taxon>
        <taxon>Alphaproteobacteria</taxon>
        <taxon>Maricaulales</taxon>
        <taxon>Maricaulaceae</taxon>
        <taxon>Marinicauda</taxon>
    </lineage>
</organism>
<dbReference type="AlphaFoldDB" id="A0A4S2GZ00"/>
<evidence type="ECO:0000256" key="1">
    <source>
        <dbReference type="SAM" id="SignalP"/>
    </source>
</evidence>
<dbReference type="RefSeq" id="WP_135996159.1">
    <property type="nucleotide sequence ID" value="NZ_CP071057.1"/>
</dbReference>
<comment type="caution">
    <text evidence="2">The sequence shown here is derived from an EMBL/GenBank/DDBJ whole genome shotgun (WGS) entry which is preliminary data.</text>
</comment>
<dbReference type="OrthoDB" id="7188405at2"/>
<name>A0A4S2GZ00_9PROT</name>
<keyword evidence="3" id="KW-1185">Reference proteome</keyword>